<protein>
    <submittedName>
        <fullName evidence="1">Uncharacterized protein</fullName>
    </submittedName>
</protein>
<name>A0A7C3WRL3_9BACT</name>
<reference evidence="1" key="1">
    <citation type="journal article" date="2020" name="mSystems">
        <title>Genome- and Community-Level Interaction Insights into Carbon Utilization and Element Cycling Functions of Hydrothermarchaeota in Hydrothermal Sediment.</title>
        <authorList>
            <person name="Zhou Z."/>
            <person name="Liu Y."/>
            <person name="Xu W."/>
            <person name="Pan J."/>
            <person name="Luo Z.H."/>
            <person name="Li M."/>
        </authorList>
    </citation>
    <scope>NUCLEOTIDE SEQUENCE [LARGE SCALE GENOMIC DNA]</scope>
    <source>
        <strain evidence="1">SpSt-776</strain>
    </source>
</reference>
<accession>A0A7C3WRL3</accession>
<comment type="caution">
    <text evidence="1">The sequence shown here is derived from an EMBL/GenBank/DDBJ whole genome shotgun (WGS) entry which is preliminary data.</text>
</comment>
<dbReference type="AlphaFoldDB" id="A0A7C3WRL3"/>
<gene>
    <name evidence="1" type="ORF">ENV62_08180</name>
</gene>
<organism evidence="1">
    <name type="scientific">Desulfobacca acetoxidans</name>
    <dbReference type="NCBI Taxonomy" id="60893"/>
    <lineage>
        <taxon>Bacteria</taxon>
        <taxon>Pseudomonadati</taxon>
        <taxon>Thermodesulfobacteriota</taxon>
        <taxon>Desulfobaccia</taxon>
        <taxon>Desulfobaccales</taxon>
        <taxon>Desulfobaccaceae</taxon>
        <taxon>Desulfobacca</taxon>
    </lineage>
</organism>
<evidence type="ECO:0000313" key="1">
    <source>
        <dbReference type="EMBL" id="HGB15194.1"/>
    </source>
</evidence>
<dbReference type="EMBL" id="DTHB01000050">
    <property type="protein sequence ID" value="HGB15194.1"/>
    <property type="molecule type" value="Genomic_DNA"/>
</dbReference>
<proteinExistence type="predicted"/>
<sequence length="118" mass="13985">MEDWPLLEEVRDLATGRLCQGERRRECRRENSVFADWACQECREFRRPETISPWTWHLILLFQLKQAGYPFQANELTLETWLLLGLVERAFQAARREGLRQGAAQNPFGKGRHEQLKE</sequence>